<feature type="binding site" evidence="3">
    <location>
        <position position="38"/>
    </location>
    <ligand>
        <name>ATP</name>
        <dbReference type="ChEBI" id="CHEBI:30616"/>
    </ligand>
</feature>
<keyword evidence="2 3" id="KW-0067">ATP-binding</keyword>
<dbReference type="InterPro" id="IPR053235">
    <property type="entry name" value="Ser_Thr_kinase"/>
</dbReference>
<dbReference type="Proteomes" id="UP000326354">
    <property type="component" value="Chromosome"/>
</dbReference>
<evidence type="ECO:0000256" key="1">
    <source>
        <dbReference type="ARBA" id="ARBA00022741"/>
    </source>
</evidence>
<keyword evidence="7" id="KW-1185">Reference proteome</keyword>
<keyword evidence="1 3" id="KW-0547">Nucleotide-binding</keyword>
<name>A0A5S9IL73_UABAM</name>
<dbReference type="PROSITE" id="PS00108">
    <property type="entry name" value="PROTEIN_KINASE_ST"/>
    <property type="match status" value="1"/>
</dbReference>
<gene>
    <name evidence="6" type="ORF">UABAM_00978</name>
</gene>
<keyword evidence="6" id="KW-0418">Kinase</keyword>
<dbReference type="CDD" id="cd14014">
    <property type="entry name" value="STKc_PknB_like"/>
    <property type="match status" value="1"/>
</dbReference>
<dbReference type="EMBL" id="AP019860">
    <property type="protein sequence ID" value="BBM82635.1"/>
    <property type="molecule type" value="Genomic_DNA"/>
</dbReference>
<dbReference type="RefSeq" id="WP_151966870.1">
    <property type="nucleotide sequence ID" value="NZ_AP019860.1"/>
</dbReference>
<organism evidence="6 7">
    <name type="scientific">Uabimicrobium amorphum</name>
    <dbReference type="NCBI Taxonomy" id="2596890"/>
    <lineage>
        <taxon>Bacteria</taxon>
        <taxon>Pseudomonadati</taxon>
        <taxon>Planctomycetota</taxon>
        <taxon>Candidatus Uabimicrobiia</taxon>
        <taxon>Candidatus Uabimicrobiales</taxon>
        <taxon>Candidatus Uabimicrobiaceae</taxon>
        <taxon>Candidatus Uabimicrobium</taxon>
    </lineage>
</organism>
<protein>
    <submittedName>
        <fullName evidence="6">Protein kinase</fullName>
    </submittedName>
</protein>
<keyword evidence="4" id="KW-0175">Coiled coil</keyword>
<reference evidence="6 7" key="1">
    <citation type="submission" date="2019-08" db="EMBL/GenBank/DDBJ databases">
        <title>Complete genome sequence of Candidatus Uab amorphum.</title>
        <authorList>
            <person name="Shiratori T."/>
            <person name="Suzuki S."/>
            <person name="Kakizawa Y."/>
            <person name="Ishida K."/>
        </authorList>
    </citation>
    <scope>NUCLEOTIDE SEQUENCE [LARGE SCALE GENOMIC DNA]</scope>
    <source>
        <strain evidence="6 7">SRT547</strain>
    </source>
</reference>
<evidence type="ECO:0000313" key="7">
    <source>
        <dbReference type="Proteomes" id="UP000326354"/>
    </source>
</evidence>
<evidence type="ECO:0000256" key="2">
    <source>
        <dbReference type="ARBA" id="ARBA00022840"/>
    </source>
</evidence>
<dbReference type="PANTHER" id="PTHR24361">
    <property type="entry name" value="MITOGEN-ACTIVATED KINASE KINASE KINASE"/>
    <property type="match status" value="1"/>
</dbReference>
<keyword evidence="6" id="KW-0808">Transferase</keyword>
<dbReference type="GO" id="GO:0005737">
    <property type="term" value="C:cytoplasm"/>
    <property type="evidence" value="ECO:0007669"/>
    <property type="project" value="TreeGrafter"/>
</dbReference>
<sequence length="731" mass="86110">MQTLLKNRYQLKQEIGRGGMGTVYLALDTKTNTQVAIKECNANEDLDLQERIKREYQFMTSIDHPCIVKGQNLFKVNKKYFIVMEYVEGISLKDFISNNSWSISFSQQLQIVRDICSAVVALNNNGIIHRDLKPENIILQRNLTPKILDLGIARSTNGELPTITNTGSIIGTPCYVSPEQIDGENSVNNIDVFSLGIIFYQFFSWQKYSPFYAGGIVQSIDKVYNYNPPALTSILQENNSVTSAISDLIDKALKKNPKERIESTQKMLTMLDKIVSKSNLAKPKNRNKLKKVSQVNKSKSYFILYSSFSTILCIFFLLEINNIYKEKNQKDNQVKILQDDLNNLRNIYKEKVLSINSKKYISVEKMSEEILFLYNIDSQWYKKVDKKNIYTFMSKMLASTLKSPFLRGDNSVLLHDNRFLVSKLFELFDNVLKKNRGSFASQELQKFYFLYKKAGIEHSLHPFCEKKFLSNLCALQIDDESVKRDQDLVKLFINRKTRYQLTRSREKSLLLAYFRYVNPGNIFRRKDKVAFLKENINFLKSLVNNNFSTSKHYYLLAKAYQELRREDRNPTNRADYLFQWKFFLEKALEMNNSNSIYLESWFEWYRKMTSFVNDYPKISPELLNRIYTKKSGSLNMEKMQAKDWKLDFSNYNKTQIINNFSFLAFNINERESFLFNYFYFSMPEALRSDYLIKNRETKKMLNNKLLNLREAKNYENRQKILRIFKVKLVKY</sequence>
<evidence type="ECO:0000256" key="4">
    <source>
        <dbReference type="SAM" id="Coils"/>
    </source>
</evidence>
<dbReference type="InterPro" id="IPR008271">
    <property type="entry name" value="Ser/Thr_kinase_AS"/>
</dbReference>
<dbReference type="SMART" id="SM00220">
    <property type="entry name" value="S_TKc"/>
    <property type="match status" value="1"/>
</dbReference>
<dbReference type="KEGG" id="uam:UABAM_00978"/>
<dbReference type="GO" id="GO:0005524">
    <property type="term" value="F:ATP binding"/>
    <property type="evidence" value="ECO:0007669"/>
    <property type="project" value="UniProtKB-UniRule"/>
</dbReference>
<dbReference type="GO" id="GO:0004674">
    <property type="term" value="F:protein serine/threonine kinase activity"/>
    <property type="evidence" value="ECO:0007669"/>
    <property type="project" value="TreeGrafter"/>
</dbReference>
<dbReference type="SUPFAM" id="SSF56112">
    <property type="entry name" value="Protein kinase-like (PK-like)"/>
    <property type="match status" value="1"/>
</dbReference>
<evidence type="ECO:0000256" key="3">
    <source>
        <dbReference type="PROSITE-ProRule" id="PRU10141"/>
    </source>
</evidence>
<dbReference type="AlphaFoldDB" id="A0A5S9IL73"/>
<evidence type="ECO:0000259" key="5">
    <source>
        <dbReference type="PROSITE" id="PS50011"/>
    </source>
</evidence>
<dbReference type="PROSITE" id="PS50011">
    <property type="entry name" value="PROTEIN_KINASE_DOM"/>
    <property type="match status" value="1"/>
</dbReference>
<proteinExistence type="predicted"/>
<dbReference type="PROSITE" id="PS00107">
    <property type="entry name" value="PROTEIN_KINASE_ATP"/>
    <property type="match status" value="1"/>
</dbReference>
<dbReference type="InterPro" id="IPR017441">
    <property type="entry name" value="Protein_kinase_ATP_BS"/>
</dbReference>
<dbReference type="Gene3D" id="1.10.510.10">
    <property type="entry name" value="Transferase(Phosphotransferase) domain 1"/>
    <property type="match status" value="1"/>
</dbReference>
<dbReference type="OrthoDB" id="6111975at2"/>
<dbReference type="InterPro" id="IPR000719">
    <property type="entry name" value="Prot_kinase_dom"/>
</dbReference>
<dbReference type="Pfam" id="PF00069">
    <property type="entry name" value="Pkinase"/>
    <property type="match status" value="1"/>
</dbReference>
<evidence type="ECO:0000313" key="6">
    <source>
        <dbReference type="EMBL" id="BBM82635.1"/>
    </source>
</evidence>
<accession>A0A5S9IL73</accession>
<feature type="coiled-coil region" evidence="4">
    <location>
        <begin position="320"/>
        <end position="347"/>
    </location>
</feature>
<feature type="domain" description="Protein kinase" evidence="5">
    <location>
        <begin position="9"/>
        <end position="275"/>
    </location>
</feature>
<dbReference type="InterPro" id="IPR011009">
    <property type="entry name" value="Kinase-like_dom_sf"/>
</dbReference>